<keyword evidence="10" id="KW-1185">Reference proteome</keyword>
<comment type="similarity">
    <text evidence="7">Belongs to the polysaccharide deacetylase family. ArnD deformylase subfamily.</text>
</comment>
<dbReference type="AlphaFoldDB" id="A0A240EMS0"/>
<dbReference type="SUPFAM" id="SSF88713">
    <property type="entry name" value="Glycoside hydrolase/deacetylase"/>
    <property type="match status" value="1"/>
</dbReference>
<dbReference type="PANTHER" id="PTHR10587">
    <property type="entry name" value="GLYCOSYL TRANSFERASE-RELATED"/>
    <property type="match status" value="1"/>
</dbReference>
<dbReference type="InterPro" id="IPR050248">
    <property type="entry name" value="Polysacc_deacetylase_ArnD"/>
</dbReference>
<dbReference type="RefSeq" id="WP_096994367.1">
    <property type="nucleotide sequence ID" value="NZ_JBHSII010000001.1"/>
</dbReference>
<comment type="pathway">
    <text evidence="7">Bacterial outer membrane biogenesis; lipopolysaccharide biosynthesis.</text>
</comment>
<dbReference type="EMBL" id="OANU01000053">
    <property type="protein sequence ID" value="SNX49295.1"/>
    <property type="molecule type" value="Genomic_DNA"/>
</dbReference>
<dbReference type="GO" id="GO:0016811">
    <property type="term" value="F:hydrolase activity, acting on carbon-nitrogen (but not peptide) bonds, in linear amides"/>
    <property type="evidence" value="ECO:0007669"/>
    <property type="project" value="UniProtKB-UniRule"/>
</dbReference>
<keyword evidence="5 7" id="KW-0443">Lipid metabolism</keyword>
<dbReference type="GO" id="GO:0009245">
    <property type="term" value="P:lipid A biosynthetic process"/>
    <property type="evidence" value="ECO:0007669"/>
    <property type="project" value="UniProtKB-UniRule"/>
</dbReference>
<reference evidence="10" key="1">
    <citation type="submission" date="2016-06" db="EMBL/GenBank/DDBJ databases">
        <authorList>
            <person name="Rodrigo-Torres L."/>
            <person name="Arahal R.D."/>
            <person name="Lucena T."/>
        </authorList>
    </citation>
    <scope>NUCLEOTIDE SEQUENCE [LARGE SCALE GENOMIC DNA]</scope>
    <source>
        <strain evidence="10">CECT8203</strain>
    </source>
</reference>
<dbReference type="Pfam" id="PF01522">
    <property type="entry name" value="Polysacc_deac_1"/>
    <property type="match status" value="1"/>
</dbReference>
<evidence type="ECO:0000313" key="10">
    <source>
        <dbReference type="Proteomes" id="UP000219336"/>
    </source>
</evidence>
<dbReference type="EC" id="3.5.1.n3" evidence="7"/>
<evidence type="ECO:0000256" key="4">
    <source>
        <dbReference type="ARBA" id="ARBA00022985"/>
    </source>
</evidence>
<evidence type="ECO:0000256" key="1">
    <source>
        <dbReference type="ARBA" id="ARBA00022516"/>
    </source>
</evidence>
<keyword evidence="1 7" id="KW-0444">Lipid biosynthesis</keyword>
<dbReference type="PANTHER" id="PTHR10587:SF137">
    <property type="entry name" value="4-DEOXY-4-FORMAMIDO-L-ARABINOSE-PHOSPHOUNDECAPRENOL DEFORMYLASE ARND-RELATED"/>
    <property type="match status" value="1"/>
</dbReference>
<dbReference type="UniPathway" id="UPA00030"/>
<keyword evidence="4 7" id="KW-0448">Lipopolysaccharide biosynthesis</keyword>
<dbReference type="GO" id="GO:0046677">
    <property type="term" value="P:response to antibiotic"/>
    <property type="evidence" value="ECO:0007669"/>
    <property type="project" value="UniProtKB-KW"/>
</dbReference>
<dbReference type="Proteomes" id="UP000219336">
    <property type="component" value="Unassembled WGS sequence"/>
</dbReference>
<dbReference type="InterPro" id="IPR023557">
    <property type="entry name" value="ArnD"/>
</dbReference>
<keyword evidence="6 7" id="KW-0046">Antibiotic resistance</keyword>
<gene>
    <name evidence="7 9" type="primary">arnD</name>
    <name evidence="9" type="ORF">VTH8203_02942</name>
</gene>
<dbReference type="PROSITE" id="PS51677">
    <property type="entry name" value="NODB"/>
    <property type="match status" value="1"/>
</dbReference>
<accession>A0A240EMS0</accession>
<evidence type="ECO:0000313" key="9">
    <source>
        <dbReference type="EMBL" id="SNX49295.1"/>
    </source>
</evidence>
<proteinExistence type="inferred from homology"/>
<evidence type="ECO:0000256" key="2">
    <source>
        <dbReference type="ARBA" id="ARBA00022556"/>
    </source>
</evidence>
<evidence type="ECO:0000256" key="6">
    <source>
        <dbReference type="ARBA" id="ARBA00023251"/>
    </source>
</evidence>
<evidence type="ECO:0000256" key="3">
    <source>
        <dbReference type="ARBA" id="ARBA00022801"/>
    </source>
</evidence>
<evidence type="ECO:0000256" key="7">
    <source>
        <dbReference type="HAMAP-Rule" id="MF_01870"/>
    </source>
</evidence>
<dbReference type="InterPro" id="IPR011330">
    <property type="entry name" value="Glyco_hydro/deAcase_b/a-brl"/>
</dbReference>
<evidence type="ECO:0000256" key="5">
    <source>
        <dbReference type="ARBA" id="ARBA00023098"/>
    </source>
</evidence>
<comment type="function">
    <text evidence="7">Catalyzes the deformylation of 4-deoxy-4-formamido-L-arabinose-phosphoundecaprenol to 4-amino-4-deoxy-L-arabinose-phosphoundecaprenol. The modified arabinose is attached to lipid A and is required for resistance to polymyxin and cationic antimicrobial peptides.</text>
</comment>
<dbReference type="NCBIfam" id="NF011923">
    <property type="entry name" value="PRK15394.1"/>
    <property type="match status" value="1"/>
</dbReference>
<comment type="catalytic activity">
    <reaction evidence="7">
        <text>4-deoxy-4-formamido-alpha-L-arabinopyranosyl di-trans,octa-cis-undecaprenyl phosphate + H2O = 4-amino-4-deoxy-alpha-L-arabinopyranosyl di-trans,octa-cis-undecaprenyl phosphate + formate</text>
        <dbReference type="Rhea" id="RHEA:27734"/>
        <dbReference type="ChEBI" id="CHEBI:15377"/>
        <dbReference type="ChEBI" id="CHEBI:15740"/>
        <dbReference type="ChEBI" id="CHEBI:58909"/>
        <dbReference type="ChEBI" id="CHEBI:60463"/>
        <dbReference type="EC" id="3.5.1.n3"/>
    </reaction>
</comment>
<feature type="domain" description="NodB homology" evidence="8">
    <location>
        <begin position="7"/>
        <end position="262"/>
    </location>
</feature>
<sequence>MKQNEVTKVGLRIDVDTYRGTKLGVPKLLEIFEKHGVKASFFFTVGPDNMGRHIWRLLRPAFLKKMLRSKAASLYGYDILIRGTIWPGPVIGKKLRPIIEATDNAGHEIGLHAWDHHKWQMKTDTMSAEELRSEISKGYNMLKDITGRELPCSAVAGWRCTEQTLVEKDAFPFKYNSDCRGDSIFSPGEGMAPQIPVTLPTYDELVGQDGVDNSNYNDAILKLIKRDGLNVYTIHAEVEGIVCAEMFEDLIVRAKQQNIEFVPMIDLLEGAESPLPRDAIKNIEMEGREGWLTHQASFVERMVFSRR</sequence>
<dbReference type="GO" id="GO:0036108">
    <property type="term" value="P:4-amino-4-deoxy-alpha-L-arabinopyranosyl undecaprenyl phosphate biosynthetic process"/>
    <property type="evidence" value="ECO:0007669"/>
    <property type="project" value="UniProtKB-UniRule"/>
</dbReference>
<keyword evidence="2 7" id="KW-0441">Lipid A biosynthesis</keyword>
<comment type="pathway">
    <text evidence="7">Glycolipid biosynthesis; 4-amino-4-deoxy-alpha-L-arabinose undecaprenyl phosphate biosynthesis; 4-amino-4-deoxy-alpha-L-arabinose undecaprenyl phosphate from UDP-4-deoxy-4-formamido-beta-L-arabinose and undecaprenyl phosphate: step 2/2.</text>
</comment>
<dbReference type="GO" id="GO:0016020">
    <property type="term" value="C:membrane"/>
    <property type="evidence" value="ECO:0007669"/>
    <property type="project" value="GOC"/>
</dbReference>
<evidence type="ECO:0000259" key="8">
    <source>
        <dbReference type="PROSITE" id="PS51677"/>
    </source>
</evidence>
<protein>
    <recommendedName>
        <fullName evidence="7">Probable 4-deoxy-4-formamido-L-arabinose-phosphoundecaprenol deformylase ArnD</fullName>
        <ecNumber evidence="7">3.5.1.n3</ecNumber>
    </recommendedName>
</protein>
<dbReference type="OrthoDB" id="5589314at2"/>
<dbReference type="CDD" id="cd10939">
    <property type="entry name" value="CE4_ArnD"/>
    <property type="match status" value="1"/>
</dbReference>
<dbReference type="Gene3D" id="3.20.20.370">
    <property type="entry name" value="Glycoside hydrolase/deacetylase"/>
    <property type="match status" value="1"/>
</dbReference>
<dbReference type="InterPro" id="IPR002509">
    <property type="entry name" value="NODB_dom"/>
</dbReference>
<dbReference type="HAMAP" id="MF_01870">
    <property type="entry name" value="ArnD"/>
    <property type="match status" value="1"/>
</dbReference>
<dbReference type="UniPathway" id="UPA00036">
    <property type="reaction ID" value="UER00496"/>
</dbReference>
<dbReference type="GO" id="GO:0009103">
    <property type="term" value="P:lipopolysaccharide biosynthetic process"/>
    <property type="evidence" value="ECO:0007669"/>
    <property type="project" value="UniProtKB-UniRule"/>
</dbReference>
<organism evidence="9 10">
    <name type="scientific">Vibrio thalassae</name>
    <dbReference type="NCBI Taxonomy" id="1243014"/>
    <lineage>
        <taxon>Bacteria</taxon>
        <taxon>Pseudomonadati</taxon>
        <taxon>Pseudomonadota</taxon>
        <taxon>Gammaproteobacteria</taxon>
        <taxon>Vibrionales</taxon>
        <taxon>Vibrionaceae</taxon>
        <taxon>Vibrio</taxon>
    </lineage>
</organism>
<keyword evidence="3 7" id="KW-0378">Hydrolase</keyword>
<name>A0A240EMS0_9VIBR</name>